<dbReference type="Pfam" id="PF00990">
    <property type="entry name" value="GGDEF"/>
    <property type="match status" value="1"/>
</dbReference>
<dbReference type="Pfam" id="PF07701">
    <property type="entry name" value="HNOBA"/>
    <property type="match status" value="1"/>
</dbReference>
<evidence type="ECO:0000313" key="5">
    <source>
        <dbReference type="EMBL" id="HAR51159.1"/>
    </source>
</evidence>
<dbReference type="InterPro" id="IPR042463">
    <property type="entry name" value="HNOB_dom_associated_sf"/>
</dbReference>
<dbReference type="InterPro" id="IPR029787">
    <property type="entry name" value="Nucleotide_cyclase"/>
</dbReference>
<dbReference type="InterPro" id="IPR011645">
    <property type="entry name" value="HNOB_dom_associated"/>
</dbReference>
<evidence type="ECO:0000259" key="4">
    <source>
        <dbReference type="PROSITE" id="PS50887"/>
    </source>
</evidence>
<dbReference type="CDD" id="cd01949">
    <property type="entry name" value="GGDEF"/>
    <property type="match status" value="1"/>
</dbReference>
<dbReference type="PROSITE" id="PS50887">
    <property type="entry name" value="GGDEF"/>
    <property type="match status" value="1"/>
</dbReference>
<dbReference type="SUPFAM" id="SSF55073">
    <property type="entry name" value="Nucleotide cyclase"/>
    <property type="match status" value="1"/>
</dbReference>
<dbReference type="InterPro" id="IPR000160">
    <property type="entry name" value="GGDEF_dom"/>
</dbReference>
<proteinExistence type="predicted"/>
<dbReference type="PANTHER" id="PTHR46663">
    <property type="entry name" value="DIGUANYLATE CYCLASE DGCT-RELATED"/>
    <property type="match status" value="1"/>
</dbReference>
<dbReference type="GO" id="GO:0000166">
    <property type="term" value="F:nucleotide binding"/>
    <property type="evidence" value="ECO:0007669"/>
    <property type="project" value="UniProtKB-KW"/>
</dbReference>
<dbReference type="PANTHER" id="PTHR46663:SF2">
    <property type="entry name" value="GGDEF DOMAIN-CONTAINING PROTEIN"/>
    <property type="match status" value="1"/>
</dbReference>
<name>A0A348W9E7_9RHOB</name>
<dbReference type="NCBIfam" id="TIGR00254">
    <property type="entry name" value="GGDEF"/>
    <property type="match status" value="1"/>
</dbReference>
<dbReference type="Gene3D" id="3.30.450.260">
    <property type="entry name" value="Haem NO binding associated domain"/>
    <property type="match status" value="1"/>
</dbReference>
<feature type="domain" description="GGDEF" evidence="4">
    <location>
        <begin position="197"/>
        <end position="333"/>
    </location>
</feature>
<dbReference type="EC" id="4.6.1.2" evidence="1"/>
<reference evidence="5 6" key="1">
    <citation type="journal article" date="2018" name="Nat. Biotechnol.">
        <title>A standardized bacterial taxonomy based on genome phylogeny substantially revises the tree of life.</title>
        <authorList>
            <person name="Parks D.H."/>
            <person name="Chuvochina M."/>
            <person name="Waite D.W."/>
            <person name="Rinke C."/>
            <person name="Skarshewski A."/>
            <person name="Chaumeil P.A."/>
            <person name="Hugenholtz P."/>
        </authorList>
    </citation>
    <scope>NUCLEOTIDE SEQUENCE [LARGE SCALE GENOMIC DNA]</scope>
    <source>
        <strain evidence="5">UBA9169</strain>
    </source>
</reference>
<evidence type="ECO:0000256" key="3">
    <source>
        <dbReference type="ARBA" id="ARBA00023293"/>
    </source>
</evidence>
<organism evidence="5 6">
    <name type="scientific">Roseovarius nubinhibens</name>
    <dbReference type="NCBI Taxonomy" id="314263"/>
    <lineage>
        <taxon>Bacteria</taxon>
        <taxon>Pseudomonadati</taxon>
        <taxon>Pseudomonadota</taxon>
        <taxon>Alphaproteobacteria</taxon>
        <taxon>Rhodobacterales</taxon>
        <taxon>Roseobacteraceae</taxon>
        <taxon>Roseovarius</taxon>
    </lineage>
</organism>
<dbReference type="InterPro" id="IPR043128">
    <property type="entry name" value="Rev_trsase/Diguanyl_cyclase"/>
</dbReference>
<gene>
    <name evidence="5" type="ORF">DCS45_04675</name>
</gene>
<dbReference type="Proteomes" id="UP000264719">
    <property type="component" value="Unassembled WGS sequence"/>
</dbReference>
<dbReference type="EMBL" id="DMVW01000048">
    <property type="protein sequence ID" value="HAR51159.1"/>
    <property type="molecule type" value="Genomic_DNA"/>
</dbReference>
<evidence type="ECO:0000313" key="6">
    <source>
        <dbReference type="Proteomes" id="UP000264719"/>
    </source>
</evidence>
<keyword evidence="3" id="KW-0141">cGMP biosynthesis</keyword>
<keyword evidence="2" id="KW-0547">Nucleotide-binding</keyword>
<dbReference type="FunFam" id="3.30.70.270:FF:000001">
    <property type="entry name" value="Diguanylate cyclase domain protein"/>
    <property type="match status" value="1"/>
</dbReference>
<dbReference type="AlphaFoldDB" id="A0A348W9E7"/>
<sequence length="345" mass="37228">MSGAAEGLAGLLDQLCPMHALLDATGHIAHAGPTLARLCPKEQMTGARFLELFELRRPARSATMDDLRALAGRGLHLMTRGAPRLPLKAVLTPLPEGGTLGPPGGALVNMSFGIAVTEAIRQLNLTARDFAATDLTVEMLYLIEAKTAAMEASRLLNLRLQGAKAAAEEQAFTDTLTGLKNRRALDPVLTQLMASETDFALVQLDLDYFKEVNDQFGHAAGDHVLQLAARAMRAETRKEDVLLRVGGDEFVLILSGVTDAARVRDIAERVIARLEAPIEYDGQPCQISASAGGALSCRYPHPQAAEARIMEDADIALYAAKSAGRGCFRNFEPAMRQDREERRSS</sequence>
<protein>
    <recommendedName>
        <fullName evidence="1">guanylate cyclase</fullName>
        <ecNumber evidence="1">4.6.1.2</ecNumber>
    </recommendedName>
</protein>
<dbReference type="Gene3D" id="3.30.70.270">
    <property type="match status" value="1"/>
</dbReference>
<accession>A0A348W9E7</accession>
<evidence type="ECO:0000256" key="2">
    <source>
        <dbReference type="ARBA" id="ARBA00022741"/>
    </source>
</evidence>
<evidence type="ECO:0000256" key="1">
    <source>
        <dbReference type="ARBA" id="ARBA00012202"/>
    </source>
</evidence>
<dbReference type="RefSeq" id="WP_339854710.1">
    <property type="nucleotide sequence ID" value="NZ_CAXAXR010000012.1"/>
</dbReference>
<dbReference type="GO" id="GO:0004383">
    <property type="term" value="F:guanylate cyclase activity"/>
    <property type="evidence" value="ECO:0007669"/>
    <property type="project" value="UniProtKB-EC"/>
</dbReference>
<comment type="caution">
    <text evidence="5">The sequence shown here is derived from an EMBL/GenBank/DDBJ whole genome shotgun (WGS) entry which is preliminary data.</text>
</comment>
<dbReference type="InterPro" id="IPR052163">
    <property type="entry name" value="DGC-Regulatory_Protein"/>
</dbReference>
<dbReference type="SMART" id="SM00267">
    <property type="entry name" value="GGDEF"/>
    <property type="match status" value="1"/>
</dbReference>